<dbReference type="EMBL" id="CP025746">
    <property type="protein sequence ID" value="QAA32495.1"/>
    <property type="molecule type" value="Genomic_DNA"/>
</dbReference>
<feature type="DNA-binding region" description="OmpR/PhoB-type" evidence="9">
    <location>
        <begin position="129"/>
        <end position="228"/>
    </location>
</feature>
<dbReference type="InterPro" id="IPR011006">
    <property type="entry name" value="CheY-like_superfamily"/>
</dbReference>
<dbReference type="GO" id="GO:0000976">
    <property type="term" value="F:transcription cis-regulatory region binding"/>
    <property type="evidence" value="ECO:0007669"/>
    <property type="project" value="TreeGrafter"/>
</dbReference>
<evidence type="ECO:0000256" key="8">
    <source>
        <dbReference type="PROSITE-ProRule" id="PRU00169"/>
    </source>
</evidence>
<dbReference type="Gene3D" id="1.10.10.10">
    <property type="entry name" value="Winged helix-like DNA-binding domain superfamily/Winged helix DNA-binding domain"/>
    <property type="match status" value="1"/>
</dbReference>
<evidence type="ECO:0000256" key="4">
    <source>
        <dbReference type="ARBA" id="ARBA00023015"/>
    </source>
</evidence>
<dbReference type="SUPFAM" id="SSF52172">
    <property type="entry name" value="CheY-like"/>
    <property type="match status" value="1"/>
</dbReference>
<dbReference type="SMART" id="SM00448">
    <property type="entry name" value="REC"/>
    <property type="match status" value="1"/>
</dbReference>
<dbReference type="CDD" id="cd17574">
    <property type="entry name" value="REC_OmpR"/>
    <property type="match status" value="1"/>
</dbReference>
<evidence type="ECO:0000256" key="5">
    <source>
        <dbReference type="ARBA" id="ARBA00023125"/>
    </source>
</evidence>
<dbReference type="FunFam" id="1.10.10.10:FF:000018">
    <property type="entry name" value="DNA-binding response regulator ResD"/>
    <property type="match status" value="1"/>
</dbReference>
<dbReference type="PROSITE" id="PS51755">
    <property type="entry name" value="OMPR_PHOB"/>
    <property type="match status" value="1"/>
</dbReference>
<evidence type="ECO:0000256" key="2">
    <source>
        <dbReference type="ARBA" id="ARBA00022553"/>
    </source>
</evidence>
<keyword evidence="2 8" id="KW-0597">Phosphoprotein</keyword>
<keyword evidence="6" id="KW-0804">Transcription</keyword>
<name>A0A3R5X210_9CLOT</name>
<dbReference type="OrthoDB" id="4127888at2"/>
<dbReference type="SMART" id="SM00862">
    <property type="entry name" value="Trans_reg_C"/>
    <property type="match status" value="1"/>
</dbReference>
<evidence type="ECO:0000313" key="12">
    <source>
        <dbReference type="EMBL" id="QAA32495.1"/>
    </source>
</evidence>
<dbReference type="CDD" id="cd00383">
    <property type="entry name" value="trans_reg_C"/>
    <property type="match status" value="1"/>
</dbReference>
<feature type="modified residue" description="4-aspartylphosphate" evidence="8">
    <location>
        <position position="52"/>
    </location>
</feature>
<proteinExistence type="predicted"/>
<dbReference type="FunFam" id="3.40.50.2300:FF:000001">
    <property type="entry name" value="DNA-binding response regulator PhoB"/>
    <property type="match status" value="1"/>
</dbReference>
<organism evidence="12 13">
    <name type="scientific">Clostridium manihotivorum</name>
    <dbReference type="NCBI Taxonomy" id="2320868"/>
    <lineage>
        <taxon>Bacteria</taxon>
        <taxon>Bacillati</taxon>
        <taxon>Bacillota</taxon>
        <taxon>Clostridia</taxon>
        <taxon>Eubacteriales</taxon>
        <taxon>Clostridiaceae</taxon>
        <taxon>Clostridium</taxon>
    </lineage>
</organism>
<dbReference type="PANTHER" id="PTHR48111">
    <property type="entry name" value="REGULATOR OF RPOS"/>
    <property type="match status" value="1"/>
</dbReference>
<reference evidence="12 13" key="1">
    <citation type="submission" date="2018-01" db="EMBL/GenBank/DDBJ databases">
        <title>Genome Sequencing and Assembly of Anaerobacter polyendosporus strain CT4.</title>
        <authorList>
            <person name="Tachaapaikoon C."/>
            <person name="Sutheeworapong S."/>
            <person name="Jenjaroenpun P."/>
            <person name="Wongsurawat T."/>
            <person name="Nookeaw I."/>
            <person name="Cheawchanlertfa P."/>
            <person name="Kosugi A."/>
            <person name="Cheevadhanarak S."/>
            <person name="Ratanakhanokchai K."/>
        </authorList>
    </citation>
    <scope>NUCLEOTIDE SEQUENCE [LARGE SCALE GENOMIC DNA]</scope>
    <source>
        <strain evidence="12 13">CT4</strain>
    </source>
</reference>
<dbReference type="Pfam" id="PF00072">
    <property type="entry name" value="Response_reg"/>
    <property type="match status" value="1"/>
</dbReference>
<evidence type="ECO:0000256" key="6">
    <source>
        <dbReference type="ARBA" id="ARBA00023163"/>
    </source>
</evidence>
<dbReference type="Gene3D" id="6.10.250.690">
    <property type="match status" value="1"/>
</dbReference>
<evidence type="ECO:0000259" key="11">
    <source>
        <dbReference type="PROSITE" id="PS51755"/>
    </source>
</evidence>
<keyword evidence="5 9" id="KW-0238">DNA-binding</keyword>
<dbReference type="AlphaFoldDB" id="A0A3R5X210"/>
<keyword evidence="13" id="KW-1185">Reference proteome</keyword>
<protein>
    <recommendedName>
        <fullName evidence="1">Stage 0 sporulation protein A homolog</fullName>
    </recommendedName>
</protein>
<dbReference type="InterPro" id="IPR001867">
    <property type="entry name" value="OmpR/PhoB-type_DNA-bd"/>
</dbReference>
<dbReference type="GO" id="GO:0006355">
    <property type="term" value="P:regulation of DNA-templated transcription"/>
    <property type="evidence" value="ECO:0007669"/>
    <property type="project" value="InterPro"/>
</dbReference>
<dbReference type="PROSITE" id="PS50110">
    <property type="entry name" value="RESPONSE_REGULATORY"/>
    <property type="match status" value="1"/>
</dbReference>
<dbReference type="GO" id="GO:0032993">
    <property type="term" value="C:protein-DNA complex"/>
    <property type="evidence" value="ECO:0007669"/>
    <property type="project" value="TreeGrafter"/>
</dbReference>
<comment type="function">
    <text evidence="7">May play the central regulatory role in sporulation. It may be an element of the effector pathway responsible for the activation of sporulation genes in response to nutritional stress. Spo0A may act in concert with spo0H (a sigma factor) to control the expression of some genes that are critical to the sporulation process.</text>
</comment>
<sequence length="229" mass="26650">MMEKLLIVDDDNDILDMVKTYFKDEYEIISAKDGEEGLKLLREQSYSIVLLDIMMPKIDGYSMLTKMREFTDTPVIFLTAKGEQLDKVKGFIKGCDDYVTKPFDFTELSFRIKAIIKRTSNNSSPVQNKKLLSIKDLEINLEEYTVKRSEEEIKLTPKEFEILKLLTANKGRIYSTKNIYELIWKDTFLGNDNSVLTHIRNLREKLGDQVKSSKYIKTVWGVGYKVEKD</sequence>
<dbReference type="PANTHER" id="PTHR48111:SF10">
    <property type="entry name" value="STAGE 0 SPORULATION PROTEIN A HOMOLOG"/>
    <property type="match status" value="1"/>
</dbReference>
<dbReference type="Proteomes" id="UP000286268">
    <property type="component" value="Chromosome"/>
</dbReference>
<dbReference type="GO" id="GO:0005829">
    <property type="term" value="C:cytosol"/>
    <property type="evidence" value="ECO:0007669"/>
    <property type="project" value="TreeGrafter"/>
</dbReference>
<dbReference type="InterPro" id="IPR001789">
    <property type="entry name" value="Sig_transdc_resp-reg_receiver"/>
</dbReference>
<dbReference type="InterPro" id="IPR036388">
    <property type="entry name" value="WH-like_DNA-bd_sf"/>
</dbReference>
<evidence type="ECO:0000259" key="10">
    <source>
        <dbReference type="PROSITE" id="PS50110"/>
    </source>
</evidence>
<feature type="domain" description="Response regulatory" evidence="10">
    <location>
        <begin position="4"/>
        <end position="116"/>
    </location>
</feature>
<dbReference type="RefSeq" id="WP_128213284.1">
    <property type="nucleotide sequence ID" value="NZ_CP025746.1"/>
</dbReference>
<dbReference type="GO" id="GO:0000156">
    <property type="term" value="F:phosphorelay response regulator activity"/>
    <property type="evidence" value="ECO:0007669"/>
    <property type="project" value="TreeGrafter"/>
</dbReference>
<feature type="domain" description="OmpR/PhoB-type" evidence="11">
    <location>
        <begin position="129"/>
        <end position="228"/>
    </location>
</feature>
<evidence type="ECO:0000256" key="3">
    <source>
        <dbReference type="ARBA" id="ARBA00023012"/>
    </source>
</evidence>
<evidence type="ECO:0000256" key="1">
    <source>
        <dbReference type="ARBA" id="ARBA00018672"/>
    </source>
</evidence>
<dbReference type="InterPro" id="IPR039420">
    <property type="entry name" value="WalR-like"/>
</dbReference>
<evidence type="ECO:0000256" key="7">
    <source>
        <dbReference type="ARBA" id="ARBA00024867"/>
    </source>
</evidence>
<accession>A0A3R5X210</accession>
<gene>
    <name evidence="12" type="ORF">C1I91_13085</name>
</gene>
<dbReference type="KEGG" id="cmah:C1I91_13085"/>
<dbReference type="Gene3D" id="3.40.50.2300">
    <property type="match status" value="1"/>
</dbReference>
<keyword evidence="4" id="KW-0805">Transcription regulation</keyword>
<evidence type="ECO:0000256" key="9">
    <source>
        <dbReference type="PROSITE-ProRule" id="PRU01091"/>
    </source>
</evidence>
<dbReference type="Pfam" id="PF00486">
    <property type="entry name" value="Trans_reg_C"/>
    <property type="match status" value="1"/>
</dbReference>
<keyword evidence="3" id="KW-0902">Two-component regulatory system</keyword>
<evidence type="ECO:0000313" key="13">
    <source>
        <dbReference type="Proteomes" id="UP000286268"/>
    </source>
</evidence>